<dbReference type="PANTHER" id="PTHR43329">
    <property type="entry name" value="EPOXIDE HYDROLASE"/>
    <property type="match status" value="1"/>
</dbReference>
<feature type="signal peptide" evidence="2">
    <location>
        <begin position="1"/>
        <end position="28"/>
    </location>
</feature>
<feature type="domain" description="AB hydrolase-1" evidence="3">
    <location>
        <begin position="76"/>
        <end position="401"/>
    </location>
</feature>
<reference evidence="4 5" key="1">
    <citation type="submission" date="2017-08" db="EMBL/GenBank/DDBJ databases">
        <title>Fine stratification of microbial communities through a metagenomic profile of the photic zone.</title>
        <authorList>
            <person name="Haro-Moreno J.M."/>
            <person name="Lopez-Perez M."/>
            <person name="De La Torre J."/>
            <person name="Picazo A."/>
            <person name="Camacho A."/>
            <person name="Rodriguez-Valera F."/>
        </authorList>
    </citation>
    <scope>NUCLEOTIDE SEQUENCE [LARGE SCALE GENOMIC DNA]</scope>
    <source>
        <strain evidence="4">MED-G28</strain>
    </source>
</reference>
<dbReference type="SUPFAM" id="SSF53474">
    <property type="entry name" value="alpha/beta-Hydrolases"/>
    <property type="match status" value="1"/>
</dbReference>
<accession>A0A2A5W8N8</accession>
<keyword evidence="2" id="KW-0732">Signal</keyword>
<dbReference type="EMBL" id="NTJZ01000013">
    <property type="protein sequence ID" value="PDH32782.1"/>
    <property type="molecule type" value="Genomic_DNA"/>
</dbReference>
<gene>
    <name evidence="4" type="ORF">CNF02_11005</name>
</gene>
<dbReference type="Gene3D" id="3.40.50.1820">
    <property type="entry name" value="alpha/beta hydrolase"/>
    <property type="match status" value="1"/>
</dbReference>
<dbReference type="Proteomes" id="UP000219329">
    <property type="component" value="Unassembled WGS sequence"/>
</dbReference>
<dbReference type="AlphaFoldDB" id="A0A2A5W8N8"/>
<dbReference type="InterPro" id="IPR006311">
    <property type="entry name" value="TAT_signal"/>
</dbReference>
<dbReference type="GO" id="GO:0016787">
    <property type="term" value="F:hydrolase activity"/>
    <property type="evidence" value="ECO:0007669"/>
    <property type="project" value="UniProtKB-KW"/>
</dbReference>
<dbReference type="PRINTS" id="PR00111">
    <property type="entry name" value="ABHYDROLASE"/>
</dbReference>
<dbReference type="Pfam" id="PF00561">
    <property type="entry name" value="Abhydrolase_1"/>
    <property type="match status" value="1"/>
</dbReference>
<evidence type="ECO:0000256" key="2">
    <source>
        <dbReference type="SAM" id="SignalP"/>
    </source>
</evidence>
<organism evidence="4 5">
    <name type="scientific">OM182 bacterium MED-G28</name>
    <dbReference type="NCBI Taxonomy" id="1986256"/>
    <lineage>
        <taxon>Bacteria</taxon>
        <taxon>Pseudomonadati</taxon>
        <taxon>Pseudomonadota</taxon>
        <taxon>Gammaproteobacteria</taxon>
        <taxon>OMG group</taxon>
        <taxon>OM182 clade</taxon>
    </lineage>
</organism>
<sequence length="420" mass="46389">MNKQTRRTFIKAAALSAAAAATSKAAIAQNQFTLSGVPHPYPDEWLPDGVRSRFVDNVNGLRVHVLEAGFETSNRPALLLLHGFPELAYSWRNVMKPLADAGYHVIVPDLRGYGRTTGWNSDYDADLTPFRMLNKVRDALGLVYAFGYDAVAAVIGHDFGSPLAAWCAVTRPDVFKSVVMMSAPFGGTPSIPAGFANEPAQATPAQSPSIYDDLAALPRPRKHYQRYYQTRGANENMWHAKQGLSNFIRAYYHHKSADWEGNKPFRLAGRLAEEWAKMPTYYIMDLNLSMAETVAVHMPSEREVRSNSWLPENALAVYAEEYGRTGFQGGLNSYRMGASGIGNAESQLYAGKTIDQPSMFISGSSDWGTYQGPGSFERMQQSACTDMRAVHLVDGAGHWVQQEQAEETSRLLLEFLAGLT</sequence>
<evidence type="ECO:0000256" key="1">
    <source>
        <dbReference type="ARBA" id="ARBA00022801"/>
    </source>
</evidence>
<dbReference type="InterPro" id="IPR000073">
    <property type="entry name" value="AB_hydrolase_1"/>
</dbReference>
<proteinExistence type="predicted"/>
<feature type="chain" id="PRO_5012788886" evidence="2">
    <location>
        <begin position="29"/>
        <end position="420"/>
    </location>
</feature>
<evidence type="ECO:0000313" key="4">
    <source>
        <dbReference type="EMBL" id="PDH32782.1"/>
    </source>
</evidence>
<dbReference type="PRINTS" id="PR00412">
    <property type="entry name" value="EPOXHYDRLASE"/>
</dbReference>
<protein>
    <submittedName>
        <fullName evidence="4">Alpha/beta hydrolase</fullName>
    </submittedName>
</protein>
<evidence type="ECO:0000259" key="3">
    <source>
        <dbReference type="Pfam" id="PF00561"/>
    </source>
</evidence>
<dbReference type="InterPro" id="IPR029058">
    <property type="entry name" value="AB_hydrolase_fold"/>
</dbReference>
<comment type="caution">
    <text evidence="4">The sequence shown here is derived from an EMBL/GenBank/DDBJ whole genome shotgun (WGS) entry which is preliminary data.</text>
</comment>
<keyword evidence="1 4" id="KW-0378">Hydrolase</keyword>
<evidence type="ECO:0000313" key="5">
    <source>
        <dbReference type="Proteomes" id="UP000219329"/>
    </source>
</evidence>
<dbReference type="PROSITE" id="PS51318">
    <property type="entry name" value="TAT"/>
    <property type="match status" value="1"/>
</dbReference>
<dbReference type="InterPro" id="IPR000639">
    <property type="entry name" value="Epox_hydrolase-like"/>
</dbReference>
<name>A0A2A5W8N8_9GAMM</name>